<dbReference type="PRINTS" id="PR00039">
    <property type="entry name" value="HTHLYSR"/>
</dbReference>
<evidence type="ECO:0000313" key="6">
    <source>
        <dbReference type="EMBL" id="GIG49605.1"/>
    </source>
</evidence>
<dbReference type="Pfam" id="PF00126">
    <property type="entry name" value="HTH_1"/>
    <property type="match status" value="1"/>
</dbReference>
<keyword evidence="3" id="KW-0238">DNA-binding</keyword>
<dbReference type="PANTHER" id="PTHR30346:SF29">
    <property type="entry name" value="LYSR SUBSTRATE-BINDING"/>
    <property type="match status" value="1"/>
</dbReference>
<dbReference type="Gene3D" id="3.40.190.290">
    <property type="match status" value="1"/>
</dbReference>
<evidence type="ECO:0000313" key="7">
    <source>
        <dbReference type="Proteomes" id="UP000660611"/>
    </source>
</evidence>
<dbReference type="SUPFAM" id="SSF53850">
    <property type="entry name" value="Periplasmic binding protein-like II"/>
    <property type="match status" value="1"/>
</dbReference>
<evidence type="ECO:0000259" key="5">
    <source>
        <dbReference type="PROSITE" id="PS50931"/>
    </source>
</evidence>
<organism evidence="6 7">
    <name type="scientific">Dactylosporangium siamense</name>
    <dbReference type="NCBI Taxonomy" id="685454"/>
    <lineage>
        <taxon>Bacteria</taxon>
        <taxon>Bacillati</taxon>
        <taxon>Actinomycetota</taxon>
        <taxon>Actinomycetes</taxon>
        <taxon>Micromonosporales</taxon>
        <taxon>Micromonosporaceae</taxon>
        <taxon>Dactylosporangium</taxon>
    </lineage>
</organism>
<dbReference type="RefSeq" id="WP_203851278.1">
    <property type="nucleotide sequence ID" value="NZ_BAAAVW010000024.1"/>
</dbReference>
<sequence>MDPHLLRTFVTVAGTRSFSAAAQELGYTQSAVSQQIAALESDLGATLLHRRPVALTDAGARLLEHAGPILLRLSAARADVVRLSGEPAATVVLGATPFAGSTRVAAVLASVQRAMPRVRFTLLLTGRDAVAAGVATGTLDVGLVDGVTAPSDPLPLPDAGQLATSVLVENTAVVAFPAGHPFAGRRSLGLADLADATWIDAPDVATPLPQLRALAHSGGFRDGFCYPGTDTAGLLALVAAGAGLALLPGPVTHPGVVGVAVTLPRLVHRVELVHGSLTPPARVLAEAFRP</sequence>
<dbReference type="Pfam" id="PF03466">
    <property type="entry name" value="LysR_substrate"/>
    <property type="match status" value="1"/>
</dbReference>
<dbReference type="PANTHER" id="PTHR30346">
    <property type="entry name" value="TRANSCRIPTIONAL DUAL REGULATOR HCAR-RELATED"/>
    <property type="match status" value="1"/>
</dbReference>
<gene>
    <name evidence="6" type="ORF">Dsi01nite_076460</name>
</gene>
<dbReference type="PROSITE" id="PS50931">
    <property type="entry name" value="HTH_LYSR"/>
    <property type="match status" value="1"/>
</dbReference>
<proteinExistence type="inferred from homology"/>
<keyword evidence="2" id="KW-0805">Transcription regulation</keyword>
<dbReference type="Gene3D" id="1.10.10.10">
    <property type="entry name" value="Winged helix-like DNA-binding domain superfamily/Winged helix DNA-binding domain"/>
    <property type="match status" value="1"/>
</dbReference>
<dbReference type="FunFam" id="1.10.10.10:FF:000001">
    <property type="entry name" value="LysR family transcriptional regulator"/>
    <property type="match status" value="1"/>
</dbReference>
<dbReference type="EMBL" id="BONQ01000122">
    <property type="protein sequence ID" value="GIG49605.1"/>
    <property type="molecule type" value="Genomic_DNA"/>
</dbReference>
<dbReference type="InterPro" id="IPR000847">
    <property type="entry name" value="LysR_HTH_N"/>
</dbReference>
<evidence type="ECO:0000256" key="3">
    <source>
        <dbReference type="ARBA" id="ARBA00023125"/>
    </source>
</evidence>
<feature type="domain" description="HTH lysR-type" evidence="5">
    <location>
        <begin position="1"/>
        <end position="56"/>
    </location>
</feature>
<dbReference type="Proteomes" id="UP000660611">
    <property type="component" value="Unassembled WGS sequence"/>
</dbReference>
<evidence type="ECO:0000256" key="4">
    <source>
        <dbReference type="ARBA" id="ARBA00023163"/>
    </source>
</evidence>
<comment type="similarity">
    <text evidence="1">Belongs to the LysR transcriptional regulatory family.</text>
</comment>
<dbReference type="InterPro" id="IPR005119">
    <property type="entry name" value="LysR_subst-bd"/>
</dbReference>
<dbReference type="GO" id="GO:0003677">
    <property type="term" value="F:DNA binding"/>
    <property type="evidence" value="ECO:0007669"/>
    <property type="project" value="UniProtKB-KW"/>
</dbReference>
<dbReference type="InterPro" id="IPR036388">
    <property type="entry name" value="WH-like_DNA-bd_sf"/>
</dbReference>
<dbReference type="AlphaFoldDB" id="A0A919PRM0"/>
<keyword evidence="7" id="KW-1185">Reference proteome</keyword>
<evidence type="ECO:0000256" key="1">
    <source>
        <dbReference type="ARBA" id="ARBA00009437"/>
    </source>
</evidence>
<reference evidence="6" key="1">
    <citation type="submission" date="2021-01" db="EMBL/GenBank/DDBJ databases">
        <title>Whole genome shotgun sequence of Dactylosporangium siamense NBRC 106093.</title>
        <authorList>
            <person name="Komaki H."/>
            <person name="Tamura T."/>
        </authorList>
    </citation>
    <scope>NUCLEOTIDE SEQUENCE</scope>
    <source>
        <strain evidence="6">NBRC 106093</strain>
    </source>
</reference>
<evidence type="ECO:0000256" key="2">
    <source>
        <dbReference type="ARBA" id="ARBA00023015"/>
    </source>
</evidence>
<comment type="caution">
    <text evidence="6">The sequence shown here is derived from an EMBL/GenBank/DDBJ whole genome shotgun (WGS) entry which is preliminary data.</text>
</comment>
<dbReference type="InterPro" id="IPR036390">
    <property type="entry name" value="WH_DNA-bd_sf"/>
</dbReference>
<name>A0A919PRM0_9ACTN</name>
<dbReference type="GO" id="GO:0003700">
    <property type="term" value="F:DNA-binding transcription factor activity"/>
    <property type="evidence" value="ECO:0007669"/>
    <property type="project" value="InterPro"/>
</dbReference>
<accession>A0A919PRM0</accession>
<dbReference type="GO" id="GO:0032993">
    <property type="term" value="C:protein-DNA complex"/>
    <property type="evidence" value="ECO:0007669"/>
    <property type="project" value="TreeGrafter"/>
</dbReference>
<keyword evidence="4" id="KW-0804">Transcription</keyword>
<dbReference type="SUPFAM" id="SSF46785">
    <property type="entry name" value="Winged helix' DNA-binding domain"/>
    <property type="match status" value="1"/>
</dbReference>
<protein>
    <recommendedName>
        <fullName evidence="5">HTH lysR-type domain-containing protein</fullName>
    </recommendedName>
</protein>